<dbReference type="Proteomes" id="UP000541426">
    <property type="component" value="Unassembled WGS sequence"/>
</dbReference>
<reference evidence="1 2" key="1">
    <citation type="submission" date="2020-08" db="EMBL/GenBank/DDBJ databases">
        <title>Genomic Encyclopedia of Type Strains, Phase IV (KMG-IV): sequencing the most valuable type-strain genomes for metagenomic binning, comparative biology and taxonomic classification.</title>
        <authorList>
            <person name="Goeker M."/>
        </authorList>
    </citation>
    <scope>NUCLEOTIDE SEQUENCE [LARGE SCALE GENOMIC DNA]</scope>
    <source>
        <strain evidence="1 2">DSM 102235</strain>
    </source>
</reference>
<dbReference type="EMBL" id="JACIEJ010000002">
    <property type="protein sequence ID" value="MBB3984466.1"/>
    <property type="molecule type" value="Genomic_DNA"/>
</dbReference>
<accession>A0A7W6GQL7</accession>
<organism evidence="1 2">
    <name type="scientific">Sagittula marina</name>
    <dbReference type="NCBI Taxonomy" id="943940"/>
    <lineage>
        <taxon>Bacteria</taxon>
        <taxon>Pseudomonadati</taxon>
        <taxon>Pseudomonadota</taxon>
        <taxon>Alphaproteobacteria</taxon>
        <taxon>Rhodobacterales</taxon>
        <taxon>Roseobacteraceae</taxon>
        <taxon>Sagittula</taxon>
    </lineage>
</organism>
<keyword evidence="2" id="KW-1185">Reference proteome</keyword>
<name>A0A7W6GQL7_9RHOB</name>
<gene>
    <name evidence="1" type="ORF">GGQ68_000782</name>
</gene>
<protein>
    <submittedName>
        <fullName evidence="1">Uncharacterized protein</fullName>
    </submittedName>
</protein>
<sequence length="69" mass="7640">MPDRQTSCRLTGPDAVRPAPLRADLFSRLLRNSQPVHPMMAAEATVIGYPFDVLVLDGLVRRNAPPRKS</sequence>
<evidence type="ECO:0000313" key="2">
    <source>
        <dbReference type="Proteomes" id="UP000541426"/>
    </source>
</evidence>
<proteinExistence type="predicted"/>
<evidence type="ECO:0000313" key="1">
    <source>
        <dbReference type="EMBL" id="MBB3984466.1"/>
    </source>
</evidence>
<dbReference type="AlphaFoldDB" id="A0A7W6GQL7"/>
<comment type="caution">
    <text evidence="1">The sequence shown here is derived from an EMBL/GenBank/DDBJ whole genome shotgun (WGS) entry which is preliminary data.</text>
</comment>